<dbReference type="PROSITE" id="PS50186">
    <property type="entry name" value="DEP"/>
    <property type="match status" value="1"/>
</dbReference>
<dbReference type="Gene3D" id="3.40.30.10">
    <property type="entry name" value="Glutaredoxin"/>
    <property type="match status" value="1"/>
</dbReference>
<dbReference type="Proteomes" id="UP000838412">
    <property type="component" value="Chromosome 2"/>
</dbReference>
<dbReference type="GO" id="GO:0035556">
    <property type="term" value="P:intracellular signal transduction"/>
    <property type="evidence" value="ECO:0007669"/>
    <property type="project" value="InterPro"/>
</dbReference>
<dbReference type="CDD" id="cd04371">
    <property type="entry name" value="DEP"/>
    <property type="match status" value="1"/>
</dbReference>
<keyword evidence="2" id="KW-1015">Disulfide bond</keyword>
<proteinExistence type="predicted"/>
<dbReference type="PROSITE" id="PS51354">
    <property type="entry name" value="GLUTAREDOXIN_2"/>
    <property type="match status" value="1"/>
</dbReference>
<dbReference type="Pfam" id="PF00462">
    <property type="entry name" value="Glutaredoxin"/>
    <property type="match status" value="1"/>
</dbReference>
<dbReference type="Gene3D" id="1.10.10.10">
    <property type="entry name" value="Winged helix-like DNA-binding domain superfamily/Winged helix DNA-binding domain"/>
    <property type="match status" value="1"/>
</dbReference>
<evidence type="ECO:0000256" key="2">
    <source>
        <dbReference type="ARBA" id="ARBA00023157"/>
    </source>
</evidence>
<dbReference type="InterPro" id="IPR036390">
    <property type="entry name" value="WH_DNA-bd_sf"/>
</dbReference>
<dbReference type="EMBL" id="OV696687">
    <property type="protein sequence ID" value="CAH1252962.1"/>
    <property type="molecule type" value="Genomic_DNA"/>
</dbReference>
<dbReference type="AlphaFoldDB" id="A0A8J9ZFZ6"/>
<dbReference type="InterPro" id="IPR002109">
    <property type="entry name" value="Glutaredoxin"/>
</dbReference>
<evidence type="ECO:0000313" key="5">
    <source>
        <dbReference type="EMBL" id="CAH1252962.1"/>
    </source>
</evidence>
<dbReference type="InterPro" id="IPR006869">
    <property type="entry name" value="DUF547"/>
</dbReference>
<dbReference type="SUPFAM" id="SSF52833">
    <property type="entry name" value="Thioredoxin-like"/>
    <property type="match status" value="1"/>
</dbReference>
<dbReference type="InterPro" id="IPR014025">
    <property type="entry name" value="Glutaredoxin_subgr"/>
</dbReference>
<dbReference type="InterPro" id="IPR036249">
    <property type="entry name" value="Thioredoxin-like_sf"/>
</dbReference>
<name>A0A8J9ZFZ6_BRALA</name>
<dbReference type="InterPro" id="IPR051548">
    <property type="entry name" value="Grx-like_ET"/>
</dbReference>
<dbReference type="InterPro" id="IPR000591">
    <property type="entry name" value="DEP_dom"/>
</dbReference>
<dbReference type="PRINTS" id="PR00160">
    <property type="entry name" value="GLUTAREDOXIN"/>
</dbReference>
<dbReference type="Pfam" id="PF00610">
    <property type="entry name" value="DEP"/>
    <property type="match status" value="1"/>
</dbReference>
<dbReference type="PROSITE" id="PS00195">
    <property type="entry name" value="GLUTAREDOXIN_1"/>
    <property type="match status" value="1"/>
</dbReference>
<dbReference type="OrthoDB" id="418495at2759"/>
<dbReference type="PANTHER" id="PTHR34386">
    <property type="entry name" value="GLUTAREDOXIN"/>
    <property type="match status" value="1"/>
</dbReference>
<sequence>MWSVSLKFYRTPQLLSYCRHLVAVNQHYFTMELKGRVLVFSIVGCPHCIGAKNRLKQLGLPYTDVSLDKYPQSREDVRTRTGKNTVPQIFFNAIHVGGNEELQKLSEEQLQELITEVREKEPPPDAPVPPDPLTAEDDEVAVGFHCEPDEYAMLVRELKESGLIKDRMYNLRTYKNCFVGREFVDWLVKHKGLEREEAVDMGQKLVKRGFGHHVTDDHKFKDEVLFYRLLEDDSESALNAGVTAECQPRPAGELSEVIRKLILKIYSKHLSKDGKKVDYKGIGESPDFEEYVTLTAQLQRVNVTDLSREEKLAFFINIYNALVIHAYVKVGPPTNLWQRYKFFNVVSYIIGGHIYTLQDIENGVLRSNRKGVGQLFRPFGKDDSRLPVALEKPEPLIHFALVCGAKSCPPIKTYSAQEVEKQLKIAAEGFLEGDDGIQIDMKKKEVMLSKIFKWYKEDFGAHNEEVLQWVHDHMSAGEKKSQLSELLVGTKYKLSHMSYDWGVNSK</sequence>
<protein>
    <submittedName>
        <fullName evidence="5">DEPTOR protein</fullName>
    </submittedName>
</protein>
<feature type="domain" description="DEP" evidence="4">
    <location>
        <begin position="164"/>
        <end position="231"/>
    </location>
</feature>
<dbReference type="InterPro" id="IPR036388">
    <property type="entry name" value="WH-like_DNA-bd_sf"/>
</dbReference>
<reference evidence="5" key="1">
    <citation type="submission" date="2022-01" db="EMBL/GenBank/DDBJ databases">
        <authorList>
            <person name="Braso-Vives M."/>
        </authorList>
    </citation>
    <scope>NUCLEOTIDE SEQUENCE</scope>
</reference>
<dbReference type="PANTHER" id="PTHR34386:SF1">
    <property type="entry name" value="GLUTAREDOXIN-LIKE PROTEIN NRDH"/>
    <property type="match status" value="1"/>
</dbReference>
<comment type="function">
    <text evidence="1">Has a glutathione-disulfide oxidoreductase activity in the presence of NADPH and glutathione reductase. Reduces low molecular weight disulfides and proteins.</text>
</comment>
<evidence type="ECO:0000259" key="4">
    <source>
        <dbReference type="PROSITE" id="PS50186"/>
    </source>
</evidence>
<evidence type="ECO:0000256" key="1">
    <source>
        <dbReference type="ARBA" id="ARBA00002549"/>
    </source>
</evidence>
<evidence type="ECO:0000256" key="3">
    <source>
        <dbReference type="ARBA" id="ARBA00023284"/>
    </source>
</evidence>
<dbReference type="InterPro" id="IPR011767">
    <property type="entry name" value="GLR_AS"/>
</dbReference>
<dbReference type="SMART" id="SM00049">
    <property type="entry name" value="DEP"/>
    <property type="match status" value="1"/>
</dbReference>
<keyword evidence="6" id="KW-1185">Reference proteome</keyword>
<gene>
    <name evidence="5" type="primary">DEPTOR</name>
    <name evidence="5" type="ORF">BLAG_LOCUS12889</name>
</gene>
<organism evidence="5 6">
    <name type="scientific">Branchiostoma lanceolatum</name>
    <name type="common">Common lancelet</name>
    <name type="synonym">Amphioxus lanceolatum</name>
    <dbReference type="NCBI Taxonomy" id="7740"/>
    <lineage>
        <taxon>Eukaryota</taxon>
        <taxon>Metazoa</taxon>
        <taxon>Chordata</taxon>
        <taxon>Cephalochordata</taxon>
        <taxon>Leptocardii</taxon>
        <taxon>Amphioxiformes</taxon>
        <taxon>Branchiostomatidae</taxon>
        <taxon>Branchiostoma</taxon>
    </lineage>
</organism>
<dbReference type="GO" id="GO:0009055">
    <property type="term" value="F:electron transfer activity"/>
    <property type="evidence" value="ECO:0007669"/>
    <property type="project" value="TreeGrafter"/>
</dbReference>
<dbReference type="SUPFAM" id="SSF46785">
    <property type="entry name" value="Winged helix' DNA-binding domain"/>
    <property type="match status" value="1"/>
</dbReference>
<dbReference type="GO" id="GO:0045454">
    <property type="term" value="P:cell redox homeostasis"/>
    <property type="evidence" value="ECO:0007669"/>
    <property type="project" value="TreeGrafter"/>
</dbReference>
<accession>A0A8J9ZFZ6</accession>
<evidence type="ECO:0000313" key="6">
    <source>
        <dbReference type="Proteomes" id="UP000838412"/>
    </source>
</evidence>
<dbReference type="Pfam" id="PF04784">
    <property type="entry name" value="DUF547"/>
    <property type="match status" value="1"/>
</dbReference>
<keyword evidence="3" id="KW-0676">Redox-active center</keyword>